<evidence type="ECO:0000256" key="5">
    <source>
        <dbReference type="ARBA" id="ARBA00022989"/>
    </source>
</evidence>
<evidence type="ECO:0000256" key="8">
    <source>
        <dbReference type="SAM" id="Phobius"/>
    </source>
</evidence>
<dbReference type="GO" id="GO:0005886">
    <property type="term" value="C:plasma membrane"/>
    <property type="evidence" value="ECO:0007669"/>
    <property type="project" value="UniProtKB-SubCell"/>
</dbReference>
<feature type="transmembrane region" description="Helical" evidence="8">
    <location>
        <begin position="150"/>
        <end position="171"/>
    </location>
</feature>
<evidence type="ECO:0000256" key="6">
    <source>
        <dbReference type="ARBA" id="ARBA00023136"/>
    </source>
</evidence>
<feature type="transmembrane region" description="Helical" evidence="8">
    <location>
        <begin position="241"/>
        <end position="264"/>
    </location>
</feature>
<feature type="transmembrane region" description="Helical" evidence="8">
    <location>
        <begin position="496"/>
        <end position="518"/>
    </location>
</feature>
<feature type="transmembrane region" description="Helical" evidence="8">
    <location>
        <begin position="183"/>
        <end position="203"/>
    </location>
</feature>
<dbReference type="Gene3D" id="1.20.1250.20">
    <property type="entry name" value="MFS general substrate transporter like domains"/>
    <property type="match status" value="1"/>
</dbReference>
<dbReference type="Pfam" id="PF07690">
    <property type="entry name" value="MFS_1"/>
    <property type="match status" value="1"/>
</dbReference>
<dbReference type="EMBL" id="FMZK01000003">
    <property type="protein sequence ID" value="SDC65264.1"/>
    <property type="molecule type" value="Genomic_DNA"/>
</dbReference>
<dbReference type="InterPro" id="IPR004638">
    <property type="entry name" value="EmrB-like"/>
</dbReference>
<dbReference type="Gene3D" id="1.20.1720.10">
    <property type="entry name" value="Multidrug resistance protein D"/>
    <property type="match status" value="1"/>
</dbReference>
<dbReference type="PANTHER" id="PTHR42718:SF42">
    <property type="entry name" value="EXPORT PROTEIN"/>
    <property type="match status" value="1"/>
</dbReference>
<evidence type="ECO:0000313" key="10">
    <source>
        <dbReference type="EMBL" id="SDC65264.1"/>
    </source>
</evidence>
<feature type="transmembrane region" description="Helical" evidence="8">
    <location>
        <begin position="70"/>
        <end position="87"/>
    </location>
</feature>
<keyword evidence="2" id="KW-0813">Transport</keyword>
<feature type="domain" description="Major facilitator superfamily (MFS) profile" evidence="9">
    <location>
        <begin position="29"/>
        <end position="522"/>
    </location>
</feature>
<dbReference type="AlphaFoldDB" id="A0A1G6NCU5"/>
<dbReference type="InterPro" id="IPR036259">
    <property type="entry name" value="MFS_trans_sf"/>
</dbReference>
<dbReference type="GO" id="GO:0022857">
    <property type="term" value="F:transmembrane transporter activity"/>
    <property type="evidence" value="ECO:0007669"/>
    <property type="project" value="InterPro"/>
</dbReference>
<dbReference type="InterPro" id="IPR020846">
    <property type="entry name" value="MFS_dom"/>
</dbReference>
<feature type="transmembrane region" description="Helical" evidence="8">
    <location>
        <begin position="94"/>
        <end position="114"/>
    </location>
</feature>
<reference evidence="11" key="1">
    <citation type="submission" date="2016-10" db="EMBL/GenBank/DDBJ databases">
        <authorList>
            <person name="Varghese N."/>
            <person name="Submissions S."/>
        </authorList>
    </citation>
    <scope>NUCLEOTIDE SEQUENCE [LARGE SCALE GENOMIC DNA]</scope>
    <source>
        <strain evidence="11">CGMCC 4.3504</strain>
    </source>
</reference>
<dbReference type="PROSITE" id="PS50850">
    <property type="entry name" value="MFS"/>
    <property type="match status" value="1"/>
</dbReference>
<dbReference type="Proteomes" id="UP000182100">
    <property type="component" value="Unassembled WGS sequence"/>
</dbReference>
<dbReference type="GO" id="GO:0046677">
    <property type="term" value="P:response to antibiotic"/>
    <property type="evidence" value="ECO:0007669"/>
    <property type="project" value="UniProtKB-KW"/>
</dbReference>
<dbReference type="SUPFAM" id="SSF103473">
    <property type="entry name" value="MFS general substrate transporter"/>
    <property type="match status" value="2"/>
</dbReference>
<evidence type="ECO:0000256" key="1">
    <source>
        <dbReference type="ARBA" id="ARBA00004651"/>
    </source>
</evidence>
<keyword evidence="3" id="KW-1003">Cell membrane</keyword>
<feature type="transmembrane region" description="Helical" evidence="8">
    <location>
        <begin position="215"/>
        <end position="235"/>
    </location>
</feature>
<dbReference type="PRINTS" id="PR01036">
    <property type="entry name" value="TCRTETB"/>
</dbReference>
<proteinExistence type="predicted"/>
<comment type="subcellular location">
    <subcellularLocation>
        <location evidence="1">Cell membrane</location>
        <topology evidence="1">Multi-pass membrane protein</topology>
    </subcellularLocation>
</comment>
<evidence type="ECO:0000256" key="7">
    <source>
        <dbReference type="ARBA" id="ARBA00023251"/>
    </source>
</evidence>
<accession>A0A1G6NCU5</accession>
<dbReference type="PANTHER" id="PTHR42718">
    <property type="entry name" value="MAJOR FACILITATOR SUPERFAMILY MULTIDRUG TRANSPORTER MFSC"/>
    <property type="match status" value="1"/>
</dbReference>
<dbReference type="NCBIfam" id="TIGR00711">
    <property type="entry name" value="efflux_EmrB"/>
    <property type="match status" value="1"/>
</dbReference>
<evidence type="ECO:0000256" key="2">
    <source>
        <dbReference type="ARBA" id="ARBA00022448"/>
    </source>
</evidence>
<gene>
    <name evidence="10" type="ORF">SAMN05216505_10351</name>
</gene>
<feature type="transmembrane region" description="Helical" evidence="8">
    <location>
        <begin position="416"/>
        <end position="435"/>
    </location>
</feature>
<keyword evidence="11" id="KW-1185">Reference proteome</keyword>
<dbReference type="InterPro" id="IPR011701">
    <property type="entry name" value="MFS"/>
</dbReference>
<keyword evidence="7" id="KW-0046">Antibiotic resistance</keyword>
<evidence type="ECO:0000313" key="11">
    <source>
        <dbReference type="Proteomes" id="UP000182100"/>
    </source>
</evidence>
<feature type="transmembrane region" description="Helical" evidence="8">
    <location>
        <begin position="27"/>
        <end position="50"/>
    </location>
</feature>
<evidence type="ECO:0000256" key="4">
    <source>
        <dbReference type="ARBA" id="ARBA00022692"/>
    </source>
</evidence>
<keyword evidence="4 8" id="KW-0812">Transmembrane</keyword>
<keyword evidence="6 8" id="KW-0472">Membrane</keyword>
<protein>
    <submittedName>
        <fullName evidence="10">Drug resistance transporter, EmrB/QacA subfamily</fullName>
    </submittedName>
</protein>
<sequence length="545" mass="55806">MASTPVDHSAPDTAARSKVERFRANPWLALTAVSFGLLMVQLDGSVVAIANPAIGRDLGASTAELQWVTNSYLIALAASMILGGKLGDRFGRRLYYLVGIGGFVVTSVAIGLVGSIEGVIGFRALQGLAGGILMPNTLGILRAVFPPKRFALAVGIWGMVSAVSTSLGPIIGGLLVEHVDWESVFYLNVPIGLVALVFSAVVLAESKNSGGRQRFDLLGVVLLAAGLVALVFGIVKGETWGWASAGTLGSLALGLALLVVFGLYETRQEHPLLPMRLFRNRSLTTGAVMTLLNFFVMLGGIFFIMLYLQNVRGYTPVEAGVSTLPMSIASLFASPLGSQLTSRLGARVTIPLGLLLSGAGMFGMLSWSVDSSYATMWPPFVAIGLGVGIVLPATAATIIGNAPVRDGGVASGLQSTMLQIGGALGTSVLITVIAGKVGSSLFGELTGAGVPAGVARGLEKAEDAVTMGIAPVSGDMPAQLRAAVVEGSGQAFVNGLHAAVTVTGVLCVLGAAAAAVFVKGRAEEARDMRAQAEAAGEPVGVVAAH</sequence>
<evidence type="ECO:0000259" key="9">
    <source>
        <dbReference type="PROSITE" id="PS50850"/>
    </source>
</evidence>
<feature type="transmembrane region" description="Helical" evidence="8">
    <location>
        <begin position="380"/>
        <end position="404"/>
    </location>
</feature>
<dbReference type="STRING" id="67344.SAMN05216505_10351"/>
<feature type="transmembrane region" description="Helical" evidence="8">
    <location>
        <begin position="285"/>
        <end position="307"/>
    </location>
</feature>
<keyword evidence="5 8" id="KW-1133">Transmembrane helix</keyword>
<organism evidence="10 11">
    <name type="scientific">Streptomyces prasinopilosus</name>
    <dbReference type="NCBI Taxonomy" id="67344"/>
    <lineage>
        <taxon>Bacteria</taxon>
        <taxon>Bacillati</taxon>
        <taxon>Actinomycetota</taxon>
        <taxon>Actinomycetes</taxon>
        <taxon>Kitasatosporales</taxon>
        <taxon>Streptomycetaceae</taxon>
        <taxon>Streptomyces</taxon>
    </lineage>
</organism>
<dbReference type="CDD" id="cd17321">
    <property type="entry name" value="MFS_MMR_MDR_like"/>
    <property type="match status" value="1"/>
</dbReference>
<feature type="transmembrane region" description="Helical" evidence="8">
    <location>
        <begin position="348"/>
        <end position="368"/>
    </location>
</feature>
<feature type="transmembrane region" description="Helical" evidence="8">
    <location>
        <begin position="120"/>
        <end position="138"/>
    </location>
</feature>
<evidence type="ECO:0000256" key="3">
    <source>
        <dbReference type="ARBA" id="ARBA00022475"/>
    </source>
</evidence>
<dbReference type="RefSeq" id="WP_055573358.1">
    <property type="nucleotide sequence ID" value="NZ_FMZK01000003.1"/>
</dbReference>
<feature type="transmembrane region" description="Helical" evidence="8">
    <location>
        <begin position="319"/>
        <end position="336"/>
    </location>
</feature>
<name>A0A1G6NCU5_9ACTN</name>